<name>A0A382E016_9ZZZZ</name>
<gene>
    <name evidence="1" type="ORF">METZ01_LOCUS196328</name>
</gene>
<dbReference type="EMBL" id="UINC01041761">
    <property type="protein sequence ID" value="SVB43474.1"/>
    <property type="molecule type" value="Genomic_DNA"/>
</dbReference>
<proteinExistence type="predicted"/>
<protein>
    <submittedName>
        <fullName evidence="1">Uncharacterized protein</fullName>
    </submittedName>
</protein>
<sequence>MATLYRKNSSNWESGKRGFQPVLNDCQQMGLLLIWSQNQ</sequence>
<feature type="non-terminal residue" evidence="1">
    <location>
        <position position="39"/>
    </location>
</feature>
<dbReference type="AlphaFoldDB" id="A0A382E016"/>
<evidence type="ECO:0000313" key="1">
    <source>
        <dbReference type="EMBL" id="SVB43474.1"/>
    </source>
</evidence>
<reference evidence="1" key="1">
    <citation type="submission" date="2018-05" db="EMBL/GenBank/DDBJ databases">
        <authorList>
            <person name="Lanie J.A."/>
            <person name="Ng W.-L."/>
            <person name="Kazmierczak K.M."/>
            <person name="Andrzejewski T.M."/>
            <person name="Davidsen T.M."/>
            <person name="Wayne K.J."/>
            <person name="Tettelin H."/>
            <person name="Glass J.I."/>
            <person name="Rusch D."/>
            <person name="Podicherti R."/>
            <person name="Tsui H.-C.T."/>
            <person name="Winkler M.E."/>
        </authorList>
    </citation>
    <scope>NUCLEOTIDE SEQUENCE</scope>
</reference>
<accession>A0A382E016</accession>
<organism evidence="1">
    <name type="scientific">marine metagenome</name>
    <dbReference type="NCBI Taxonomy" id="408172"/>
    <lineage>
        <taxon>unclassified sequences</taxon>
        <taxon>metagenomes</taxon>
        <taxon>ecological metagenomes</taxon>
    </lineage>
</organism>